<accession>A0A7N2N7E2</accession>
<evidence type="ECO:0000313" key="3">
    <source>
        <dbReference type="EnsemblPlants" id="QL93p0336_0009:mrna"/>
    </source>
</evidence>
<dbReference type="Proteomes" id="UP000594261">
    <property type="component" value="Unassembled WGS sequence"/>
</dbReference>
<dbReference type="GO" id="GO:0016787">
    <property type="term" value="F:hydrolase activity"/>
    <property type="evidence" value="ECO:0007669"/>
    <property type="project" value="InterPro"/>
</dbReference>
<proteinExistence type="inferred from homology"/>
<dbReference type="PANTHER" id="PTHR23024">
    <property type="entry name" value="ARYLACETAMIDE DEACETYLASE"/>
    <property type="match status" value="1"/>
</dbReference>
<evidence type="ECO:0000256" key="1">
    <source>
        <dbReference type="ARBA" id="ARBA00010515"/>
    </source>
</evidence>
<dbReference type="PANTHER" id="PTHR23024:SF212">
    <property type="entry name" value="CARBOXYLESTERASE 9-RELATED"/>
    <property type="match status" value="1"/>
</dbReference>
<dbReference type="EnsemblPlants" id="QL93p0336_0009:mrna">
    <property type="protein sequence ID" value="QL93p0336_0009:mrna"/>
    <property type="gene ID" value="QL93p0336_0009"/>
</dbReference>
<sequence>MASNGDPVVSKDHTLNGQKKTHVRIYMPAIKLARNDDITTSKLTSEVPVIVVSVGYYIAPENRLPAQHHDTMEAILWVSEQALNPKGEQWIRDYREISRCYLHGSGCGGNIAFFAALEATRMELEPLKIVGNIMNEPMFGGMERKKLELQNRMDPAFPFCAYDLTWELSLRR</sequence>
<keyword evidence="4" id="KW-1185">Reference proteome</keyword>
<dbReference type="Gramene" id="QL93p0336_0009:mrna">
    <property type="protein sequence ID" value="QL93p0336_0009:mrna"/>
    <property type="gene ID" value="QL93p0336_0009"/>
</dbReference>
<organism evidence="3 4">
    <name type="scientific">Quercus lobata</name>
    <name type="common">Valley oak</name>
    <dbReference type="NCBI Taxonomy" id="97700"/>
    <lineage>
        <taxon>Eukaryota</taxon>
        <taxon>Viridiplantae</taxon>
        <taxon>Streptophyta</taxon>
        <taxon>Embryophyta</taxon>
        <taxon>Tracheophyta</taxon>
        <taxon>Spermatophyta</taxon>
        <taxon>Magnoliopsida</taxon>
        <taxon>eudicotyledons</taxon>
        <taxon>Gunneridae</taxon>
        <taxon>Pentapetalae</taxon>
        <taxon>rosids</taxon>
        <taxon>fabids</taxon>
        <taxon>Fagales</taxon>
        <taxon>Fagaceae</taxon>
        <taxon>Quercus</taxon>
    </lineage>
</organism>
<protein>
    <recommendedName>
        <fullName evidence="2">Alpha/beta hydrolase fold-3 domain-containing protein</fullName>
    </recommendedName>
</protein>
<dbReference type="OMA" id="PAQHHDT"/>
<name>A0A7N2N7E2_QUELO</name>
<dbReference type="AlphaFoldDB" id="A0A7N2N7E2"/>
<dbReference type="InterPro" id="IPR050466">
    <property type="entry name" value="Carboxylest/Gibb_receptor"/>
</dbReference>
<dbReference type="InterPro" id="IPR029058">
    <property type="entry name" value="AB_hydrolase_fold"/>
</dbReference>
<reference evidence="3" key="1">
    <citation type="submission" date="2021-01" db="UniProtKB">
        <authorList>
            <consortium name="EnsemblPlants"/>
        </authorList>
    </citation>
    <scope>IDENTIFICATION</scope>
</reference>
<dbReference type="Pfam" id="PF07859">
    <property type="entry name" value="Abhydrolase_3"/>
    <property type="match status" value="1"/>
</dbReference>
<evidence type="ECO:0000313" key="4">
    <source>
        <dbReference type="Proteomes" id="UP000594261"/>
    </source>
</evidence>
<evidence type="ECO:0000259" key="2">
    <source>
        <dbReference type="Pfam" id="PF07859"/>
    </source>
</evidence>
<dbReference type="Gene3D" id="3.40.50.1820">
    <property type="entry name" value="alpha/beta hydrolase"/>
    <property type="match status" value="1"/>
</dbReference>
<dbReference type="InParanoid" id="A0A7N2N7E2"/>
<dbReference type="InterPro" id="IPR013094">
    <property type="entry name" value="AB_hydrolase_3"/>
</dbReference>
<dbReference type="SUPFAM" id="SSF53474">
    <property type="entry name" value="alpha/beta-Hydrolases"/>
    <property type="match status" value="1"/>
</dbReference>
<feature type="domain" description="Alpha/beta hydrolase fold-3" evidence="2">
    <location>
        <begin position="37"/>
        <end position="170"/>
    </location>
</feature>
<comment type="similarity">
    <text evidence="1">Belongs to the 'GDXG' lipolytic enzyme family.</text>
</comment>